<protein>
    <submittedName>
        <fullName evidence="2">V-type ATP synthase subunit E</fullName>
    </submittedName>
</protein>
<proteinExistence type="predicted"/>
<dbReference type="Gene3D" id="1.20.5.620">
    <property type="entry name" value="F1F0 ATP synthase subunit B, membrane domain"/>
    <property type="match status" value="1"/>
</dbReference>
<dbReference type="SUPFAM" id="SSF160527">
    <property type="entry name" value="V-type ATPase subunit E-like"/>
    <property type="match status" value="1"/>
</dbReference>
<name>A0A7C3E7Z1_9SPIR</name>
<dbReference type="AlphaFoldDB" id="A0A7C3E7Z1"/>
<gene>
    <name evidence="2" type="ORF">ENS59_03865</name>
</gene>
<reference evidence="2" key="1">
    <citation type="journal article" date="2020" name="mSystems">
        <title>Genome- and Community-Level Interaction Insights into Carbon Utilization and Element Cycling Functions of Hydrothermarchaeota in Hydrothermal Sediment.</title>
        <authorList>
            <person name="Zhou Z."/>
            <person name="Liu Y."/>
            <person name="Xu W."/>
            <person name="Pan J."/>
            <person name="Luo Z.H."/>
            <person name="Li M."/>
        </authorList>
    </citation>
    <scope>NUCLEOTIDE SEQUENCE [LARGE SCALE GENOMIC DNA]</scope>
    <source>
        <strain evidence="2">SpSt-503</strain>
    </source>
</reference>
<accession>A0A7C3E7Z1</accession>
<comment type="caution">
    <text evidence="2">The sequence shown here is derived from an EMBL/GenBank/DDBJ whole genome shotgun (WGS) entry which is preliminary data.</text>
</comment>
<feature type="coiled-coil region" evidence="1">
    <location>
        <begin position="14"/>
        <end position="48"/>
    </location>
</feature>
<organism evidence="2">
    <name type="scientific">Gracilinema caldarium</name>
    <dbReference type="NCBI Taxonomy" id="215591"/>
    <lineage>
        <taxon>Bacteria</taxon>
        <taxon>Pseudomonadati</taxon>
        <taxon>Spirochaetota</taxon>
        <taxon>Spirochaetia</taxon>
        <taxon>Spirochaetales</taxon>
        <taxon>Breznakiellaceae</taxon>
        <taxon>Gracilinema</taxon>
    </lineage>
</organism>
<sequence length="204" mass="22148">MDIQLQELIDKIKKDGVESASAQAEKIIQEAQAEARKIVEAAKKEADAIVAAGKRDAERSEKAGIAAIEQAARNLIISFQAEIQKLLDAVVKREVTAAFDDEALKAAIPQIVSEWAKKESDNLAILLQSDALQRLEGYFTKKLAAELAKGVELKSDRNLSAGFRIASKDGSAYYDFSADAVAELMSAYLNPRLSELLKNVAKGL</sequence>
<keyword evidence="1" id="KW-0175">Coiled coil</keyword>
<evidence type="ECO:0000313" key="2">
    <source>
        <dbReference type="EMBL" id="HFH28633.1"/>
    </source>
</evidence>
<dbReference type="EMBL" id="DSVL01000120">
    <property type="protein sequence ID" value="HFH28633.1"/>
    <property type="molecule type" value="Genomic_DNA"/>
</dbReference>
<evidence type="ECO:0000256" key="1">
    <source>
        <dbReference type="SAM" id="Coils"/>
    </source>
</evidence>